<dbReference type="GO" id="GO:0009423">
    <property type="term" value="P:chorismate biosynthetic process"/>
    <property type="evidence" value="ECO:0007669"/>
    <property type="project" value="UniProtKB-UniRule"/>
</dbReference>
<evidence type="ECO:0000256" key="10">
    <source>
        <dbReference type="ARBA" id="ARBA00023239"/>
    </source>
</evidence>
<dbReference type="PROSITE" id="PS00789">
    <property type="entry name" value="CHORISMATE_SYNTHASE_3"/>
    <property type="match status" value="1"/>
</dbReference>
<gene>
    <name evidence="11 13" type="primary">aroC</name>
    <name evidence="13" type="ORF">skT53_03810</name>
</gene>
<comment type="cofactor">
    <cofactor evidence="11 12">
        <name>FMNH2</name>
        <dbReference type="ChEBI" id="CHEBI:57618"/>
    </cofactor>
    <text evidence="11 12">Reduced FMN (FMNH(2)).</text>
</comment>
<keyword evidence="8 11" id="KW-0521">NADP</keyword>
<feature type="binding site" evidence="11">
    <location>
        <position position="40"/>
    </location>
    <ligand>
        <name>NADP(+)</name>
        <dbReference type="ChEBI" id="CHEBI:58349"/>
    </ligand>
</feature>
<dbReference type="InterPro" id="IPR035904">
    <property type="entry name" value="Chorismate_synth_AroC_sf"/>
</dbReference>
<comment type="similarity">
    <text evidence="2 11 12">Belongs to the chorismate synthase family.</text>
</comment>
<evidence type="ECO:0000256" key="11">
    <source>
        <dbReference type="HAMAP-Rule" id="MF_00300"/>
    </source>
</evidence>
<feature type="binding site" evidence="11">
    <location>
        <begin position="249"/>
        <end position="250"/>
    </location>
    <ligand>
        <name>FMN</name>
        <dbReference type="ChEBI" id="CHEBI:58210"/>
    </ligand>
</feature>
<dbReference type="PROSITE" id="PS00788">
    <property type="entry name" value="CHORISMATE_SYNTHASE_2"/>
    <property type="match status" value="1"/>
</dbReference>
<keyword evidence="10 11" id="KW-0456">Lyase</keyword>
<dbReference type="GO" id="GO:0008652">
    <property type="term" value="P:amino acid biosynthetic process"/>
    <property type="evidence" value="ECO:0007669"/>
    <property type="project" value="UniProtKB-KW"/>
</dbReference>
<dbReference type="PROSITE" id="PS00787">
    <property type="entry name" value="CHORISMATE_SYNTHASE_1"/>
    <property type="match status" value="1"/>
</dbReference>
<dbReference type="PANTHER" id="PTHR21085">
    <property type="entry name" value="CHORISMATE SYNTHASE"/>
    <property type="match status" value="1"/>
</dbReference>
<dbReference type="PIRSF" id="PIRSF001456">
    <property type="entry name" value="Chorismate_synth"/>
    <property type="match status" value="1"/>
</dbReference>
<comment type="subunit">
    <text evidence="11">Homotetramer.</text>
</comment>
<feature type="binding site" evidence="11">
    <location>
        <position position="46"/>
    </location>
    <ligand>
        <name>NADP(+)</name>
        <dbReference type="ChEBI" id="CHEBI:58349"/>
    </ligand>
</feature>
<dbReference type="Pfam" id="PF01264">
    <property type="entry name" value="Chorismate_synt"/>
    <property type="match status" value="1"/>
</dbReference>
<dbReference type="GO" id="GO:0010181">
    <property type="term" value="F:FMN binding"/>
    <property type="evidence" value="ECO:0007669"/>
    <property type="project" value="TreeGrafter"/>
</dbReference>
<dbReference type="InterPro" id="IPR000453">
    <property type="entry name" value="Chorismate_synth"/>
</dbReference>
<evidence type="ECO:0000256" key="8">
    <source>
        <dbReference type="ARBA" id="ARBA00022857"/>
    </source>
</evidence>
<dbReference type="GO" id="GO:0009073">
    <property type="term" value="P:aromatic amino acid family biosynthetic process"/>
    <property type="evidence" value="ECO:0007669"/>
    <property type="project" value="UniProtKB-KW"/>
</dbReference>
<dbReference type="FunFam" id="3.60.150.10:FF:000002">
    <property type="entry name" value="Chorismate synthase"/>
    <property type="match status" value="1"/>
</dbReference>
<comment type="catalytic activity">
    <reaction evidence="11 12">
        <text>5-O-(1-carboxyvinyl)-3-phosphoshikimate = chorismate + phosphate</text>
        <dbReference type="Rhea" id="RHEA:21020"/>
        <dbReference type="ChEBI" id="CHEBI:29748"/>
        <dbReference type="ChEBI" id="CHEBI:43474"/>
        <dbReference type="ChEBI" id="CHEBI:57701"/>
        <dbReference type="EC" id="4.2.3.5"/>
    </reaction>
</comment>
<dbReference type="RefSeq" id="WP_200759526.1">
    <property type="nucleotide sequence ID" value="NZ_AP023366.1"/>
</dbReference>
<dbReference type="InterPro" id="IPR020541">
    <property type="entry name" value="Chorismate_synthase_CS"/>
</dbReference>
<feature type="binding site" evidence="11">
    <location>
        <begin position="129"/>
        <end position="131"/>
    </location>
    <ligand>
        <name>FMN</name>
        <dbReference type="ChEBI" id="CHEBI:58210"/>
    </ligand>
</feature>
<evidence type="ECO:0000256" key="9">
    <source>
        <dbReference type="ARBA" id="ARBA00023141"/>
    </source>
</evidence>
<keyword evidence="14" id="KW-1185">Reference proteome</keyword>
<keyword evidence="5 11" id="KW-0285">Flavoprotein</keyword>
<evidence type="ECO:0000256" key="2">
    <source>
        <dbReference type="ARBA" id="ARBA00008014"/>
    </source>
</evidence>
<dbReference type="CDD" id="cd07304">
    <property type="entry name" value="Chorismate_synthase"/>
    <property type="match status" value="1"/>
</dbReference>
<evidence type="ECO:0000256" key="6">
    <source>
        <dbReference type="ARBA" id="ARBA00022643"/>
    </source>
</evidence>
<comment type="function">
    <text evidence="11">Catalyzes the anti-1,4-elimination of the C-3 phosphate and the C-6 proR hydrogen from 5-enolpyruvylshikimate-3-phosphate (EPSP) to yield chorismate, which is the branch point compound that serves as the starting substrate for the three terminal pathways of aromatic amino acid biosynthesis. This reaction introduces a second double bond into the aromatic ring system.</text>
</comment>
<name>A0A7I8D994_9BACL</name>
<dbReference type="NCBIfam" id="TIGR00033">
    <property type="entry name" value="aroC"/>
    <property type="match status" value="1"/>
</dbReference>
<dbReference type="UniPathway" id="UPA00053">
    <property type="reaction ID" value="UER00090"/>
</dbReference>
<comment type="pathway">
    <text evidence="1 11 12">Metabolic intermediate biosynthesis; chorismate biosynthesis; chorismate from D-erythrose 4-phosphate and phosphoenolpyruvate: step 7/7.</text>
</comment>
<evidence type="ECO:0000313" key="13">
    <source>
        <dbReference type="EMBL" id="BCJ85396.1"/>
    </source>
</evidence>
<feature type="binding site" evidence="11">
    <location>
        <position position="294"/>
    </location>
    <ligand>
        <name>FMN</name>
        <dbReference type="ChEBI" id="CHEBI:58210"/>
    </ligand>
</feature>
<reference evidence="13 14" key="1">
    <citation type="submission" date="2020-08" db="EMBL/GenBank/DDBJ databases">
        <title>Complete Genome Sequence of Effusibacillus dendaii Strain skT53, Isolated from Farmland soil.</title>
        <authorList>
            <person name="Konishi T."/>
            <person name="Kawasaki H."/>
        </authorList>
    </citation>
    <scope>NUCLEOTIDE SEQUENCE [LARGE SCALE GENOMIC DNA]</scope>
    <source>
        <strain evidence="14">skT53</strain>
    </source>
</reference>
<keyword evidence="4 11" id="KW-0028">Amino-acid biosynthesis</keyword>
<evidence type="ECO:0000256" key="12">
    <source>
        <dbReference type="RuleBase" id="RU000605"/>
    </source>
</evidence>
<dbReference type="AlphaFoldDB" id="A0A7I8D994"/>
<proteinExistence type="inferred from homology"/>
<dbReference type="Proteomes" id="UP000593802">
    <property type="component" value="Chromosome"/>
</dbReference>
<evidence type="ECO:0000256" key="5">
    <source>
        <dbReference type="ARBA" id="ARBA00022630"/>
    </source>
</evidence>
<keyword evidence="9 11" id="KW-0057">Aromatic amino acid biosynthesis</keyword>
<evidence type="ECO:0000313" key="14">
    <source>
        <dbReference type="Proteomes" id="UP000593802"/>
    </source>
</evidence>
<protein>
    <recommendedName>
        <fullName evidence="3 11">Chorismate synthase</fullName>
        <shortName evidence="11">CS</shortName>
        <ecNumber evidence="3 11">4.2.3.5</ecNumber>
    </recommendedName>
    <alternativeName>
        <fullName evidence="11">5-enolpyruvylshikimate-3-phosphate phospholyase</fullName>
    </alternativeName>
</protein>
<dbReference type="GO" id="GO:0004107">
    <property type="term" value="F:chorismate synthase activity"/>
    <property type="evidence" value="ECO:0007669"/>
    <property type="project" value="UniProtKB-UniRule"/>
</dbReference>
<dbReference type="SUPFAM" id="SSF103263">
    <property type="entry name" value="Chorismate synthase, AroC"/>
    <property type="match status" value="1"/>
</dbReference>
<dbReference type="GO" id="GO:0005829">
    <property type="term" value="C:cytosol"/>
    <property type="evidence" value="ECO:0007669"/>
    <property type="project" value="TreeGrafter"/>
</dbReference>
<keyword evidence="6 11" id="KW-0288">FMN</keyword>
<sequence>MLRYLTAGESHGPQLTAIIEGLPANLPLSIEKINHQLWRRQQGFGRGGRMRIETDQVKIGSGIRFGETSGMPVTLVVENRDWKNWEQRMAIEGNPPDDLEIVTKPRPGHADLAGALKYNQTDIRNVLERASARNTATLVAVGAVARQLLEQFQIHVYSHIVELGPIQVGPVEGTIEEIAARAEQSQVRVANPEKEQEIIKLIKNVRKEGNSLGGIFEVVVTGVPFGLGSYAMPDRKLDSRLAGALMGIQAIKGVEIGMGFDAARNFGSDVHDEIFYSPEKGYWRGTNGAGGIEGGVSNGQPIVVRAAMKPIPTLYKPLRSVDMRTKEPFEASIERSDVCAAPAAAVVGEAIVAWVIAAAFMEKFGGDSLQETRANYNNFVSMVKDR</sequence>
<dbReference type="EC" id="4.2.3.5" evidence="3 11"/>
<dbReference type="Gene3D" id="3.60.150.10">
    <property type="entry name" value="Chorismate synthase AroC"/>
    <property type="match status" value="1"/>
</dbReference>
<dbReference type="EMBL" id="AP023366">
    <property type="protein sequence ID" value="BCJ85396.1"/>
    <property type="molecule type" value="Genomic_DNA"/>
</dbReference>
<dbReference type="HAMAP" id="MF_00300">
    <property type="entry name" value="Chorismate_synth"/>
    <property type="match status" value="1"/>
</dbReference>
<accession>A0A7I8D994</accession>
<keyword evidence="7 11" id="KW-0274">FAD</keyword>
<evidence type="ECO:0000256" key="1">
    <source>
        <dbReference type="ARBA" id="ARBA00005044"/>
    </source>
</evidence>
<dbReference type="PANTHER" id="PTHR21085:SF0">
    <property type="entry name" value="CHORISMATE SYNTHASE"/>
    <property type="match status" value="1"/>
</dbReference>
<organism evidence="13 14">
    <name type="scientific">Effusibacillus dendaii</name>
    <dbReference type="NCBI Taxonomy" id="2743772"/>
    <lineage>
        <taxon>Bacteria</taxon>
        <taxon>Bacillati</taxon>
        <taxon>Bacillota</taxon>
        <taxon>Bacilli</taxon>
        <taxon>Bacillales</taxon>
        <taxon>Alicyclobacillaceae</taxon>
        <taxon>Effusibacillus</taxon>
    </lineage>
</organism>
<dbReference type="NCBIfam" id="NF003793">
    <property type="entry name" value="PRK05382.1"/>
    <property type="match status" value="1"/>
</dbReference>
<evidence type="ECO:0000256" key="3">
    <source>
        <dbReference type="ARBA" id="ARBA00013036"/>
    </source>
</evidence>
<evidence type="ECO:0000256" key="4">
    <source>
        <dbReference type="ARBA" id="ARBA00022605"/>
    </source>
</evidence>
<evidence type="ECO:0000256" key="7">
    <source>
        <dbReference type="ARBA" id="ARBA00022827"/>
    </source>
</evidence>
<dbReference type="KEGG" id="eff:skT53_03810"/>
<feature type="binding site" evidence="11">
    <location>
        <position position="335"/>
    </location>
    <ligand>
        <name>FMN</name>
        <dbReference type="ChEBI" id="CHEBI:58210"/>
    </ligand>
</feature>
<feature type="binding site" evidence="11">
    <location>
        <begin position="309"/>
        <end position="313"/>
    </location>
    <ligand>
        <name>FMN</name>
        <dbReference type="ChEBI" id="CHEBI:58210"/>
    </ligand>
</feature>